<gene>
    <name evidence="2" type="ORF">PRUB_b0359</name>
</gene>
<proteinExistence type="predicted"/>
<evidence type="ECO:0000313" key="2">
    <source>
        <dbReference type="EMBL" id="KAF7781212.1"/>
    </source>
</evidence>
<comment type="caution">
    <text evidence="2">The sequence shown here is derived from an EMBL/GenBank/DDBJ whole genome shotgun (WGS) entry which is preliminary data.</text>
</comment>
<evidence type="ECO:0000313" key="3">
    <source>
        <dbReference type="Proteomes" id="UP000016480"/>
    </source>
</evidence>
<dbReference type="EMBL" id="AHCD03000044">
    <property type="protein sequence ID" value="KAF7781212.1"/>
    <property type="molecule type" value="Genomic_DNA"/>
</dbReference>
<protein>
    <submittedName>
        <fullName evidence="2">Uncharacterized protein</fullName>
    </submittedName>
</protein>
<reference evidence="2 3" key="1">
    <citation type="journal article" date="2012" name="J. Bacteriol.">
        <title>Genome sequence of the cycloprodigiosin-producing bacterial strain Pseudoalteromonas rubra ATCC 29570(T).</title>
        <authorList>
            <person name="Xie B.B."/>
            <person name="Shu Y.L."/>
            <person name="Qin Q.L."/>
            <person name="Rong J.C."/>
            <person name="Zhang X.Y."/>
            <person name="Chen X.L."/>
            <person name="Zhou B.C."/>
            <person name="Zhang Y.Z."/>
        </authorList>
    </citation>
    <scope>NUCLEOTIDE SEQUENCE [LARGE SCALE GENOMIC DNA]</scope>
    <source>
        <strain evidence="2 3">DSM 6842</strain>
    </source>
</reference>
<sequence length="48" mass="5340">MKALEPITGGKNDIKQKGQCNISGHHSDAPETAWFFTQANTKRLSILR</sequence>
<dbReference type="Proteomes" id="UP000016480">
    <property type="component" value="Unassembled WGS sequence"/>
</dbReference>
<feature type="region of interest" description="Disordered" evidence="1">
    <location>
        <begin position="1"/>
        <end position="28"/>
    </location>
</feature>
<accession>A0A8T0BYW3</accession>
<name>A0A8T0BYW3_9GAMM</name>
<dbReference type="AlphaFoldDB" id="A0A8T0BYW3"/>
<organism evidence="2 3">
    <name type="scientific">Pseudoalteromonas rubra</name>
    <dbReference type="NCBI Taxonomy" id="43658"/>
    <lineage>
        <taxon>Bacteria</taxon>
        <taxon>Pseudomonadati</taxon>
        <taxon>Pseudomonadota</taxon>
        <taxon>Gammaproteobacteria</taxon>
        <taxon>Alteromonadales</taxon>
        <taxon>Pseudoalteromonadaceae</taxon>
        <taxon>Pseudoalteromonas</taxon>
    </lineage>
</organism>
<evidence type="ECO:0000256" key="1">
    <source>
        <dbReference type="SAM" id="MobiDB-lite"/>
    </source>
</evidence>